<dbReference type="InParanoid" id="E1ZUP3"/>
<dbReference type="Proteomes" id="UP000008141">
    <property type="component" value="Unassembled WGS sequence"/>
</dbReference>
<sequence length="60" mass="6728">HSALADIIGAYPFRSGLSDEEVARERALRESFTDFLLGVLDVNPSTRWTPRQAAQHPFIT</sequence>
<evidence type="ECO:0000313" key="2">
    <source>
        <dbReference type="Proteomes" id="UP000008141"/>
    </source>
</evidence>
<dbReference type="AlphaFoldDB" id="E1ZUP3"/>
<gene>
    <name evidence="1" type="ORF">CHLNCDRAFT_143401</name>
</gene>
<feature type="non-terminal residue" evidence="1">
    <location>
        <position position="1"/>
    </location>
</feature>
<dbReference type="GeneID" id="17349885"/>
<dbReference type="Gene3D" id="1.10.510.10">
    <property type="entry name" value="Transferase(Phosphotransferase) domain 1"/>
    <property type="match status" value="1"/>
</dbReference>
<dbReference type="eggNOG" id="KOG0667">
    <property type="taxonomic scope" value="Eukaryota"/>
</dbReference>
<keyword evidence="2" id="KW-1185">Reference proteome</keyword>
<dbReference type="RefSeq" id="XP_005842584.1">
    <property type="nucleotide sequence ID" value="XM_005842527.1"/>
</dbReference>
<dbReference type="STRING" id="554065.E1ZUP3"/>
<dbReference type="OrthoDB" id="9332038at2759"/>
<reference evidence="1 2" key="1">
    <citation type="journal article" date="2010" name="Plant Cell">
        <title>The Chlorella variabilis NC64A genome reveals adaptation to photosymbiosis, coevolution with viruses, and cryptic sex.</title>
        <authorList>
            <person name="Blanc G."/>
            <person name="Duncan G."/>
            <person name="Agarkova I."/>
            <person name="Borodovsky M."/>
            <person name="Gurnon J."/>
            <person name="Kuo A."/>
            <person name="Lindquist E."/>
            <person name="Lucas S."/>
            <person name="Pangilinan J."/>
            <person name="Polle J."/>
            <person name="Salamov A."/>
            <person name="Terry A."/>
            <person name="Yamada T."/>
            <person name="Dunigan D.D."/>
            <person name="Grigoriev I.V."/>
            <person name="Claverie J.M."/>
            <person name="Van Etten J.L."/>
        </authorList>
    </citation>
    <scope>NUCLEOTIDE SEQUENCE [LARGE SCALE GENOMIC DNA]</scope>
    <source>
        <strain evidence="1 2">NC64A</strain>
    </source>
</reference>
<name>E1ZUP3_CHLVA</name>
<evidence type="ECO:0000313" key="1">
    <source>
        <dbReference type="EMBL" id="EFN50452.1"/>
    </source>
</evidence>
<protein>
    <recommendedName>
        <fullName evidence="3">Protein kinase domain-containing protein</fullName>
    </recommendedName>
</protein>
<evidence type="ECO:0008006" key="3">
    <source>
        <dbReference type="Google" id="ProtNLM"/>
    </source>
</evidence>
<dbReference type="SUPFAM" id="SSF56112">
    <property type="entry name" value="Protein kinase-like (PK-like)"/>
    <property type="match status" value="1"/>
</dbReference>
<organism evidence="2">
    <name type="scientific">Chlorella variabilis</name>
    <name type="common">Green alga</name>
    <dbReference type="NCBI Taxonomy" id="554065"/>
    <lineage>
        <taxon>Eukaryota</taxon>
        <taxon>Viridiplantae</taxon>
        <taxon>Chlorophyta</taxon>
        <taxon>core chlorophytes</taxon>
        <taxon>Trebouxiophyceae</taxon>
        <taxon>Chlorellales</taxon>
        <taxon>Chlorellaceae</taxon>
        <taxon>Chlorella clade</taxon>
        <taxon>Chlorella</taxon>
    </lineage>
</organism>
<feature type="non-terminal residue" evidence="1">
    <location>
        <position position="60"/>
    </location>
</feature>
<proteinExistence type="predicted"/>
<accession>E1ZUP3</accession>
<dbReference type="EMBL" id="GL434162">
    <property type="protein sequence ID" value="EFN50452.1"/>
    <property type="molecule type" value="Genomic_DNA"/>
</dbReference>
<dbReference type="KEGG" id="cvr:CHLNCDRAFT_143401"/>
<dbReference type="InterPro" id="IPR011009">
    <property type="entry name" value="Kinase-like_dom_sf"/>
</dbReference>